<dbReference type="PANTHER" id="PTHR22600">
    <property type="entry name" value="BETA-HEXOSAMINIDASE"/>
    <property type="match status" value="1"/>
</dbReference>
<evidence type="ECO:0000259" key="6">
    <source>
        <dbReference type="Pfam" id="PF00728"/>
    </source>
</evidence>
<dbReference type="Pfam" id="PF00728">
    <property type="entry name" value="Glyco_hydro_20"/>
    <property type="match status" value="1"/>
</dbReference>
<evidence type="ECO:0000256" key="5">
    <source>
        <dbReference type="ARBA" id="ARBA00023295"/>
    </source>
</evidence>
<dbReference type="Proteomes" id="UP001499854">
    <property type="component" value="Unassembled WGS sequence"/>
</dbReference>
<dbReference type="Gene3D" id="3.20.20.80">
    <property type="entry name" value="Glycosidases"/>
    <property type="match status" value="1"/>
</dbReference>
<dbReference type="EMBL" id="BAAAQM010000033">
    <property type="protein sequence ID" value="GAA1984389.1"/>
    <property type="molecule type" value="Genomic_DNA"/>
</dbReference>
<proteinExistence type="inferred from homology"/>
<evidence type="ECO:0000256" key="3">
    <source>
        <dbReference type="ARBA" id="ARBA00012663"/>
    </source>
</evidence>
<gene>
    <name evidence="8" type="ORF">GCM10009838_52840</name>
</gene>
<comment type="caution">
    <text evidence="8">The sequence shown here is derived from an EMBL/GenBank/DDBJ whole genome shotgun (WGS) entry which is preliminary data.</text>
</comment>
<reference evidence="8 9" key="1">
    <citation type="journal article" date="2019" name="Int. J. Syst. Evol. Microbiol.">
        <title>The Global Catalogue of Microorganisms (GCM) 10K type strain sequencing project: providing services to taxonomists for standard genome sequencing and annotation.</title>
        <authorList>
            <consortium name="The Broad Institute Genomics Platform"/>
            <consortium name="The Broad Institute Genome Sequencing Center for Infectious Disease"/>
            <person name="Wu L."/>
            <person name="Ma J."/>
        </authorList>
    </citation>
    <scope>NUCLEOTIDE SEQUENCE [LARGE SCALE GENOMIC DNA]</scope>
    <source>
        <strain evidence="8 9">JCM 16013</strain>
    </source>
</reference>
<dbReference type="SUPFAM" id="SSF55545">
    <property type="entry name" value="beta-N-acetylhexosaminidase-like domain"/>
    <property type="match status" value="1"/>
</dbReference>
<evidence type="ECO:0000313" key="9">
    <source>
        <dbReference type="Proteomes" id="UP001499854"/>
    </source>
</evidence>
<dbReference type="InterPro" id="IPR029018">
    <property type="entry name" value="Hex-like_dom2"/>
</dbReference>
<protein>
    <recommendedName>
        <fullName evidence="3">beta-N-acetylhexosaminidase</fullName>
        <ecNumber evidence="3">3.2.1.52</ecNumber>
    </recommendedName>
</protein>
<dbReference type="PANTHER" id="PTHR22600:SF57">
    <property type="entry name" value="BETA-N-ACETYLHEXOSAMINIDASE"/>
    <property type="match status" value="1"/>
</dbReference>
<dbReference type="CDD" id="cd06563">
    <property type="entry name" value="GH20_chitobiase-like"/>
    <property type="match status" value="1"/>
</dbReference>
<keyword evidence="4" id="KW-0378">Hydrolase</keyword>
<dbReference type="InterPro" id="IPR025705">
    <property type="entry name" value="Beta_hexosaminidase_sua/sub"/>
</dbReference>
<evidence type="ECO:0000256" key="4">
    <source>
        <dbReference type="ARBA" id="ARBA00022801"/>
    </source>
</evidence>
<comment type="similarity">
    <text evidence="2">Belongs to the glycosyl hydrolase 20 family.</text>
</comment>
<dbReference type="InterPro" id="IPR015883">
    <property type="entry name" value="Glyco_hydro_20_cat"/>
</dbReference>
<keyword evidence="5" id="KW-0326">Glycosidase</keyword>
<keyword evidence="9" id="KW-1185">Reference proteome</keyword>
<dbReference type="PRINTS" id="PR00738">
    <property type="entry name" value="GLHYDRLASE20"/>
</dbReference>
<evidence type="ECO:0000256" key="2">
    <source>
        <dbReference type="ARBA" id="ARBA00006285"/>
    </source>
</evidence>
<evidence type="ECO:0000256" key="1">
    <source>
        <dbReference type="ARBA" id="ARBA00001231"/>
    </source>
</evidence>
<dbReference type="InterPro" id="IPR017853">
    <property type="entry name" value="GH"/>
</dbReference>
<sequence length="511" mass="56101">MIIPRPAEYTALPGEFVLGPALNLLAGPGAQRAGALLAEYLGADRVRAAVGPPVILRVDADAHEHPQGYELVVEPEQVTLAAPSEAGLFNGVQTLRQLLPPEALDPETATPESWRWPACRVRDAPRLAWRGMMLDTARHFMPIGFLHRFVDELALHKLNVLHLHLTDDQGWRIEIEGLPLLTEIGAVRAESMVGRAGSTVFDGVPHGGHYARHELAALVEHAEARGVTIVPEIGMPSHTRAALAAYPEIGNRPDVRLPVWTSWGVSEDILGVHDAALEFCRQVLAEVMAVFPSQNIHIGGDECRSAQWAASTVARDRAARLGLSDVSRLLAWFLNQMHAYLADHGRRAVCWNDGVGGDLDQALITTAWLKPEHAAEAAARGHQVIMAPHEHTYLDYRQTDHPDEPLSPDDRVLTLADAYAFDPLPAAQAGVLGAQAQLWTECAPTPEVVRHLVYPRLCALAEGAWSDQRRDPADFRHRLRHHLRRLAALRALPESRPDGWDDGVSTAVRSR</sequence>
<comment type="catalytic activity">
    <reaction evidence="1">
        <text>Hydrolysis of terminal non-reducing N-acetyl-D-hexosamine residues in N-acetyl-beta-D-hexosaminides.</text>
        <dbReference type="EC" id="3.2.1.52"/>
    </reaction>
</comment>
<feature type="domain" description="Glycoside hydrolase family 20 catalytic" evidence="6">
    <location>
        <begin position="128"/>
        <end position="467"/>
    </location>
</feature>
<name>A0ABN2SCK4_9ACTN</name>
<feature type="domain" description="Beta-hexosaminidase bacterial type N-terminal" evidence="7">
    <location>
        <begin position="2"/>
        <end position="124"/>
    </location>
</feature>
<accession>A0ABN2SCK4</accession>
<dbReference type="Gene3D" id="3.30.379.10">
    <property type="entry name" value="Chitobiase/beta-hexosaminidase domain 2-like"/>
    <property type="match status" value="1"/>
</dbReference>
<organism evidence="8 9">
    <name type="scientific">Catenulispora subtropica</name>
    <dbReference type="NCBI Taxonomy" id="450798"/>
    <lineage>
        <taxon>Bacteria</taxon>
        <taxon>Bacillati</taxon>
        <taxon>Actinomycetota</taxon>
        <taxon>Actinomycetes</taxon>
        <taxon>Catenulisporales</taxon>
        <taxon>Catenulisporaceae</taxon>
        <taxon>Catenulispora</taxon>
    </lineage>
</organism>
<dbReference type="EC" id="3.2.1.52" evidence="3"/>
<dbReference type="InterPro" id="IPR015882">
    <property type="entry name" value="HEX_bac_N"/>
</dbReference>
<dbReference type="Pfam" id="PF02838">
    <property type="entry name" value="Glyco_hydro_20b"/>
    <property type="match status" value="1"/>
</dbReference>
<evidence type="ECO:0000313" key="8">
    <source>
        <dbReference type="EMBL" id="GAA1984389.1"/>
    </source>
</evidence>
<evidence type="ECO:0000259" key="7">
    <source>
        <dbReference type="Pfam" id="PF02838"/>
    </source>
</evidence>
<dbReference type="RefSeq" id="WP_344659808.1">
    <property type="nucleotide sequence ID" value="NZ_BAAAQM010000033.1"/>
</dbReference>
<dbReference type="SUPFAM" id="SSF51445">
    <property type="entry name" value="(Trans)glycosidases"/>
    <property type="match status" value="1"/>
</dbReference>